<evidence type="ECO:0000313" key="8">
    <source>
        <dbReference type="EMBL" id="MFB9823899.1"/>
    </source>
</evidence>
<dbReference type="GO" id="GO:0009007">
    <property type="term" value="F:site-specific DNA-methyltransferase (adenine-specific) activity"/>
    <property type="evidence" value="ECO:0007669"/>
    <property type="project" value="UniProtKB-EC"/>
</dbReference>
<protein>
    <recommendedName>
        <fullName evidence="1">site-specific DNA-methyltransferase (adenine-specific)</fullName>
        <ecNumber evidence="1">2.1.1.72</ecNumber>
    </recommendedName>
</protein>
<dbReference type="InterPro" id="IPR002052">
    <property type="entry name" value="DNA_methylase_N6_adenine_CS"/>
</dbReference>
<dbReference type="InterPro" id="IPR011639">
    <property type="entry name" value="MethylTrfase_TaqI-like_dom"/>
</dbReference>
<evidence type="ECO:0000256" key="5">
    <source>
        <dbReference type="ARBA" id="ARBA00047942"/>
    </source>
</evidence>
<comment type="caution">
    <text evidence="8">The sequence shown here is derived from an EMBL/GenBank/DDBJ whole genome shotgun (WGS) entry which is preliminary data.</text>
</comment>
<dbReference type="SUPFAM" id="SSF53335">
    <property type="entry name" value="S-adenosyl-L-methionine-dependent methyltransferases"/>
    <property type="match status" value="1"/>
</dbReference>
<keyword evidence="4" id="KW-0949">S-adenosyl-L-methionine</keyword>
<dbReference type="EMBL" id="JBHMAJ010000005">
    <property type="protein sequence ID" value="MFB9823899.1"/>
    <property type="molecule type" value="Genomic_DNA"/>
</dbReference>
<feature type="domain" description="Type II methyltransferase M.TaqI-like" evidence="7">
    <location>
        <begin position="711"/>
        <end position="791"/>
    </location>
</feature>
<dbReference type="GO" id="GO:0032259">
    <property type="term" value="P:methylation"/>
    <property type="evidence" value="ECO:0007669"/>
    <property type="project" value="UniProtKB-KW"/>
</dbReference>
<proteinExistence type="predicted"/>
<dbReference type="GeneID" id="67212509"/>
<sequence>MTLQQITASDIAGWDSLQDIANSFEKRGLKPRPKLGGDNELVVQLDDDEFIVIVNAGPGETATDFKPENRSRHTNLVATNDFETFTFITRVRSWEGQQHGRIKHQKISFSKEQFTRDSGEKNTILQKLNSIEYGSSAAIYDTLYDTQQVVKEFYEQFEELRTDLIQEVTGIPDDRGDAKQRYVQVILDRMIFLYFIQEKRLLDRNPNYLHEQPNEVVDEGGDHYEEFYEPLFFEYLAEDKQNPDFGSLPYLNGGLFARNPVEEEFQNVKLGGSAEETNELFDDILDFLSDWNWNVDERLDIVDPKNLSPAILGHIFEQTVNQKEMGAYYTPEEITGFMARRTIHPYLLDQLNEAVGADYDEIDNVFGFPVPEADSSAEAVADGGTITQQVPTENVQTSHVETLYHDILKEAHILDPAVGSGAFLLAAQEVLMDLYMQCIEYFQRLEAEGQGWELESRSREELESIEGGHGGISLFAKRSIILNNLYGVDIEDGAVEICKLRLWLSMVADIEDEPNEVEPLPNIDFNIRHGNSLIGFTELQEVAREDAGDASLSNWGVGTAVKDLYEDVIREQDRHRAADSAREAQNARKMAERKIDTHSEELNEKIRDQFNELVDEDISLEELEEFSPFHWVLEFATVYREGGFDVIIGNPPWDELKPYRTDFFPKYDTEFRSRPPGEKDKKVEELLENPEIAAEWEKFQRDKERQATYINQSGEYEYQTPSVEGQQVARTNDLSLLFFERVYDIVRDGGYVSQLLPGPFFNAAAGKDLRVHALEESEIQSIIGFENHGIFSDIDTRYNFGIVTLRTEGSTDTVHGIFHQTSVDVLRSIDDVALEIPARILKEYSPGARIFPNIEDQQEVSVLDKILQTPPLATEIEGAWRTVLYKELDRGRDRDRFIEDESKGDYPVYQGKNIHQFCYESTYVDDLKPISLWSVDEDNEELSAKRRVREKNFRARDDAISLKKAIYNKFADDPEFRHLPASSQKRFVNRLLTEEFDRPELSLEDIRLHSSEYRLVLREVARATDERTLIAAVIPPGGVVVHTLYTVRPFEANPSKDDLSEFPMHSAYDRVFTDKELFVALGLINSIPFDFLMRTKVDSHASKYKFEESQVPRLTDGDDWFHYIADRAAKLNCYGEEFAEMRERLGGIEPATDMETRRELQAEVDAAVFHAYGLDEEEMQFVLDDFHRVSNPRIMTEAYFEKVAEKYTYLGDVGPME</sequence>
<gene>
    <name evidence="8" type="ORF">ACFFOL_06920</name>
</gene>
<evidence type="ECO:0000313" key="9">
    <source>
        <dbReference type="Proteomes" id="UP001589595"/>
    </source>
</evidence>
<evidence type="ECO:0000256" key="1">
    <source>
        <dbReference type="ARBA" id="ARBA00011900"/>
    </source>
</evidence>
<evidence type="ECO:0000256" key="6">
    <source>
        <dbReference type="SAM" id="Coils"/>
    </source>
</evidence>
<accession>A0ABD5MM25</accession>
<evidence type="ECO:0000259" key="7">
    <source>
        <dbReference type="Pfam" id="PF07669"/>
    </source>
</evidence>
<comment type="catalytic activity">
    <reaction evidence="5">
        <text>a 2'-deoxyadenosine in DNA + S-adenosyl-L-methionine = an N(6)-methyl-2'-deoxyadenosine in DNA + S-adenosyl-L-homocysteine + H(+)</text>
        <dbReference type="Rhea" id="RHEA:15197"/>
        <dbReference type="Rhea" id="RHEA-COMP:12418"/>
        <dbReference type="Rhea" id="RHEA-COMP:12419"/>
        <dbReference type="ChEBI" id="CHEBI:15378"/>
        <dbReference type="ChEBI" id="CHEBI:57856"/>
        <dbReference type="ChEBI" id="CHEBI:59789"/>
        <dbReference type="ChEBI" id="CHEBI:90615"/>
        <dbReference type="ChEBI" id="CHEBI:90616"/>
        <dbReference type="EC" id="2.1.1.72"/>
    </reaction>
</comment>
<organism evidence="8 9">
    <name type="scientific">Halobaculum roseum</name>
    <dbReference type="NCBI Taxonomy" id="2175149"/>
    <lineage>
        <taxon>Archaea</taxon>
        <taxon>Methanobacteriati</taxon>
        <taxon>Methanobacteriota</taxon>
        <taxon>Stenosarchaea group</taxon>
        <taxon>Halobacteria</taxon>
        <taxon>Halobacteriales</taxon>
        <taxon>Haloferacaceae</taxon>
        <taxon>Halobaculum</taxon>
    </lineage>
</organism>
<keyword evidence="6" id="KW-0175">Coiled coil</keyword>
<feature type="coiled-coil region" evidence="6">
    <location>
        <begin position="574"/>
        <end position="608"/>
    </location>
</feature>
<dbReference type="InterPro" id="IPR029063">
    <property type="entry name" value="SAM-dependent_MTases_sf"/>
</dbReference>
<dbReference type="Proteomes" id="UP001589595">
    <property type="component" value="Unassembled WGS sequence"/>
</dbReference>
<dbReference type="PANTHER" id="PTHR33841">
    <property type="entry name" value="DNA METHYLTRANSFERASE YEEA-RELATED"/>
    <property type="match status" value="1"/>
</dbReference>
<feature type="domain" description="Type II methyltransferase M.TaqI-like" evidence="7">
    <location>
        <begin position="483"/>
        <end position="670"/>
    </location>
</feature>
<dbReference type="Pfam" id="PF07669">
    <property type="entry name" value="Eco57I"/>
    <property type="match status" value="2"/>
</dbReference>
<keyword evidence="2 8" id="KW-0489">Methyltransferase</keyword>
<reference evidence="8" key="1">
    <citation type="submission" date="2024-09" db="EMBL/GenBank/DDBJ databases">
        <authorList>
            <person name="Sun Q."/>
        </authorList>
    </citation>
    <scope>NUCLEOTIDE SEQUENCE [LARGE SCALE GENOMIC DNA]</scope>
    <source>
        <strain evidence="8">JCM 31273</strain>
    </source>
</reference>
<name>A0ABD5MM25_9EURY</name>
<evidence type="ECO:0000256" key="2">
    <source>
        <dbReference type="ARBA" id="ARBA00022603"/>
    </source>
</evidence>
<keyword evidence="3" id="KW-0808">Transferase</keyword>
<dbReference type="Gene3D" id="3.40.50.150">
    <property type="entry name" value="Vaccinia Virus protein VP39"/>
    <property type="match status" value="1"/>
</dbReference>
<evidence type="ECO:0000256" key="3">
    <source>
        <dbReference type="ARBA" id="ARBA00022679"/>
    </source>
</evidence>
<dbReference type="EC" id="2.1.1.72" evidence="1"/>
<dbReference type="PANTHER" id="PTHR33841:SF1">
    <property type="entry name" value="DNA METHYLTRANSFERASE A"/>
    <property type="match status" value="1"/>
</dbReference>
<dbReference type="PROSITE" id="PS00092">
    <property type="entry name" value="N6_MTASE"/>
    <property type="match status" value="1"/>
</dbReference>
<dbReference type="RefSeq" id="WP_222923554.1">
    <property type="nucleotide sequence ID" value="NZ_CP082287.1"/>
</dbReference>
<keyword evidence="9" id="KW-1185">Reference proteome</keyword>
<dbReference type="InterPro" id="IPR050953">
    <property type="entry name" value="N4_N6_ade-DNA_methylase"/>
</dbReference>
<evidence type="ECO:0000256" key="4">
    <source>
        <dbReference type="ARBA" id="ARBA00022691"/>
    </source>
</evidence>
<dbReference type="AlphaFoldDB" id="A0ABD5MM25"/>